<evidence type="ECO:0000313" key="3">
    <source>
        <dbReference type="Proteomes" id="UP000663918"/>
    </source>
</evidence>
<feature type="compositionally biased region" description="Polar residues" evidence="1">
    <location>
        <begin position="90"/>
        <end position="99"/>
    </location>
</feature>
<proteinExistence type="predicted"/>
<accession>A0A975C241</accession>
<gene>
    <name evidence="2" type="ORF">IFJ75_11645</name>
</gene>
<dbReference type="KEGG" id="bgoe:IFJ75_11645"/>
<organism evidence="2 3">
    <name type="scientific">Brevundimonas goettingensis</name>
    <dbReference type="NCBI Taxonomy" id="2774190"/>
    <lineage>
        <taxon>Bacteria</taxon>
        <taxon>Pseudomonadati</taxon>
        <taxon>Pseudomonadota</taxon>
        <taxon>Alphaproteobacteria</taxon>
        <taxon>Caulobacterales</taxon>
        <taxon>Caulobacteraceae</taxon>
        <taxon>Brevundimonas</taxon>
    </lineage>
</organism>
<name>A0A975C241_9CAUL</name>
<dbReference type="AlphaFoldDB" id="A0A975C241"/>
<keyword evidence="3" id="KW-1185">Reference proteome</keyword>
<evidence type="ECO:0000256" key="1">
    <source>
        <dbReference type="SAM" id="MobiDB-lite"/>
    </source>
</evidence>
<reference evidence="2" key="1">
    <citation type="submission" date="2020-09" db="EMBL/GenBank/DDBJ databases">
        <title>Brevundimonas sp. LVF2 isolated from a puddle in Goettingen, Germany.</title>
        <authorList>
            <person name="Friedrich I."/>
            <person name="Klassen A."/>
            <person name="Hannes N."/>
            <person name="Schneider D."/>
            <person name="Hertel R."/>
            <person name="Daniel R."/>
        </authorList>
    </citation>
    <scope>NUCLEOTIDE SEQUENCE</scope>
    <source>
        <strain evidence="2">LVF2</strain>
    </source>
</reference>
<sequence>MLSRSRTLLTAVSDELAEIRAQVDELSGLTSELMGYCPPEKLSGVMARIQDFDLLIQRLDGLSGLSAALGAGVPMDTALQVLTLTDQSNRLSPGATQASADKASGDLMLFD</sequence>
<feature type="region of interest" description="Disordered" evidence="1">
    <location>
        <begin position="90"/>
        <end position="111"/>
    </location>
</feature>
<protein>
    <submittedName>
        <fullName evidence="2">Uncharacterized protein</fullName>
    </submittedName>
</protein>
<dbReference type="Proteomes" id="UP000663918">
    <property type="component" value="Chromosome"/>
</dbReference>
<dbReference type="EMBL" id="CP062222">
    <property type="protein sequence ID" value="QTC89946.1"/>
    <property type="molecule type" value="Genomic_DNA"/>
</dbReference>
<evidence type="ECO:0000313" key="2">
    <source>
        <dbReference type="EMBL" id="QTC89946.1"/>
    </source>
</evidence>
<dbReference type="RefSeq" id="WP_207868361.1">
    <property type="nucleotide sequence ID" value="NZ_CP062222.1"/>
</dbReference>